<dbReference type="EMBL" id="CAJNON010002108">
    <property type="protein sequence ID" value="CAF1500271.1"/>
    <property type="molecule type" value="Genomic_DNA"/>
</dbReference>
<dbReference type="EMBL" id="CAJOAZ010000365">
    <property type="protein sequence ID" value="CAF3628587.1"/>
    <property type="molecule type" value="Genomic_DNA"/>
</dbReference>
<dbReference type="Gene3D" id="3.90.70.10">
    <property type="entry name" value="Cysteine proteinases"/>
    <property type="match status" value="1"/>
</dbReference>
<dbReference type="Pfam" id="PF00443">
    <property type="entry name" value="UCH"/>
    <property type="match status" value="1"/>
</dbReference>
<evidence type="ECO:0000313" key="8">
    <source>
        <dbReference type="Proteomes" id="UP000663881"/>
    </source>
</evidence>
<dbReference type="EMBL" id="CAJNOG010000435">
    <property type="protein sequence ID" value="CAF1240234.1"/>
    <property type="molecule type" value="Genomic_DNA"/>
</dbReference>
<name>A0A818TKS7_9BILA</name>
<dbReference type="PANTHER" id="PTHR21646:SF46">
    <property type="entry name" value="UBIQUITIN CARBOXYL-TERMINAL HYDROLASE"/>
    <property type="match status" value="1"/>
</dbReference>
<dbReference type="InterPro" id="IPR028889">
    <property type="entry name" value="USP"/>
</dbReference>
<dbReference type="InterPro" id="IPR050185">
    <property type="entry name" value="Ub_carboxyl-term_hydrolase"/>
</dbReference>
<dbReference type="OrthoDB" id="292964at2759"/>
<gene>
    <name evidence="4" type="ORF">JYZ213_LOCUS29031</name>
    <name evidence="7" type="ORF">OKA104_LOCUS11633</name>
    <name evidence="6" type="ORF">OXD698_LOCUS7819</name>
    <name evidence="5" type="ORF">VCS650_LOCUS42203</name>
</gene>
<feature type="domain" description="USP" evidence="3">
    <location>
        <begin position="1"/>
        <end position="244"/>
    </location>
</feature>
<dbReference type="PANTHER" id="PTHR21646">
    <property type="entry name" value="UBIQUITIN CARBOXYL-TERMINAL HYDROLASE"/>
    <property type="match status" value="1"/>
</dbReference>
<comment type="catalytic activity">
    <reaction evidence="1">
        <text>Thiol-dependent hydrolysis of ester, thioester, amide, peptide and isopeptide bonds formed by the C-terminal Gly of ubiquitin (a 76-residue protein attached to proteins as an intracellular targeting signal).</text>
        <dbReference type="EC" id="3.4.19.12"/>
    </reaction>
</comment>
<dbReference type="GO" id="GO:0004843">
    <property type="term" value="F:cysteine-type deubiquitinase activity"/>
    <property type="evidence" value="ECO:0007669"/>
    <property type="project" value="UniProtKB-EC"/>
</dbReference>
<evidence type="ECO:0000259" key="3">
    <source>
        <dbReference type="PROSITE" id="PS50235"/>
    </source>
</evidence>
<dbReference type="Proteomes" id="UP000663891">
    <property type="component" value="Unassembled WGS sequence"/>
</dbReference>
<organism evidence="7 8">
    <name type="scientific">Adineta steineri</name>
    <dbReference type="NCBI Taxonomy" id="433720"/>
    <lineage>
        <taxon>Eukaryota</taxon>
        <taxon>Metazoa</taxon>
        <taxon>Spiralia</taxon>
        <taxon>Gnathifera</taxon>
        <taxon>Rotifera</taxon>
        <taxon>Eurotatoria</taxon>
        <taxon>Bdelloidea</taxon>
        <taxon>Adinetida</taxon>
        <taxon>Adinetidae</taxon>
        <taxon>Adineta</taxon>
    </lineage>
</organism>
<evidence type="ECO:0000313" key="5">
    <source>
        <dbReference type="EMBL" id="CAF1500271.1"/>
    </source>
</evidence>
<dbReference type="EC" id="3.4.19.12" evidence="2"/>
<dbReference type="GO" id="GO:0016579">
    <property type="term" value="P:protein deubiquitination"/>
    <property type="evidence" value="ECO:0007669"/>
    <property type="project" value="InterPro"/>
</dbReference>
<evidence type="ECO:0000313" key="4">
    <source>
        <dbReference type="EMBL" id="CAF1240234.1"/>
    </source>
</evidence>
<dbReference type="PROSITE" id="PS50235">
    <property type="entry name" value="USP_3"/>
    <property type="match status" value="1"/>
</dbReference>
<evidence type="ECO:0000256" key="1">
    <source>
        <dbReference type="ARBA" id="ARBA00000707"/>
    </source>
</evidence>
<proteinExistence type="predicted"/>
<dbReference type="InterPro" id="IPR038765">
    <property type="entry name" value="Papain-like_cys_pep_sf"/>
</dbReference>
<sequence length="248" mass="28521">MWSKNITCASAGDVKKALCQYMETFADYAQHDAHEFISAFIDALHDELCKESLSSIITDQFNIKIKSTVKCLTCTDSQTGDELIKFLSLPLPDHTEQIVHLSSLLDSFEKEEDLDGDIYCNACGNIGKGRQQSILEAPLPPVIIIQLKRFPFDETSRKIDTIIDYPYSNVNFERQEYQEDEHLYDLIAVSLHSGSLASGHYTAFARHNSNHEWYYFNDLNYELIDDPNRFLRKREAYVLIYAKKSVLK</sequence>
<dbReference type="Proteomes" id="UP000663881">
    <property type="component" value="Unassembled WGS sequence"/>
</dbReference>
<accession>A0A818TKS7</accession>
<dbReference type="CDD" id="cd02257">
    <property type="entry name" value="Peptidase_C19"/>
    <property type="match status" value="1"/>
</dbReference>
<dbReference type="PROSITE" id="PS00973">
    <property type="entry name" value="USP_2"/>
    <property type="match status" value="1"/>
</dbReference>
<protein>
    <recommendedName>
        <fullName evidence="2">ubiquitinyl hydrolase 1</fullName>
        <ecNumber evidence="2">3.4.19.12</ecNumber>
    </recommendedName>
</protein>
<dbReference type="Proteomes" id="UP000663844">
    <property type="component" value="Unassembled WGS sequence"/>
</dbReference>
<dbReference type="AlphaFoldDB" id="A0A818TKS7"/>
<reference evidence="7" key="1">
    <citation type="submission" date="2021-02" db="EMBL/GenBank/DDBJ databases">
        <authorList>
            <person name="Nowell W R."/>
        </authorList>
    </citation>
    <scope>NUCLEOTIDE SEQUENCE</scope>
</reference>
<dbReference type="InterPro" id="IPR018200">
    <property type="entry name" value="USP_CS"/>
</dbReference>
<evidence type="ECO:0000313" key="7">
    <source>
        <dbReference type="EMBL" id="CAF3688562.1"/>
    </source>
</evidence>
<evidence type="ECO:0000256" key="2">
    <source>
        <dbReference type="ARBA" id="ARBA00012759"/>
    </source>
</evidence>
<dbReference type="Proteomes" id="UP000663845">
    <property type="component" value="Unassembled WGS sequence"/>
</dbReference>
<evidence type="ECO:0000313" key="6">
    <source>
        <dbReference type="EMBL" id="CAF3628587.1"/>
    </source>
</evidence>
<dbReference type="SUPFAM" id="SSF54001">
    <property type="entry name" value="Cysteine proteinases"/>
    <property type="match status" value="1"/>
</dbReference>
<comment type="caution">
    <text evidence="7">The sequence shown here is derived from an EMBL/GenBank/DDBJ whole genome shotgun (WGS) entry which is preliminary data.</text>
</comment>
<dbReference type="InterPro" id="IPR001394">
    <property type="entry name" value="Peptidase_C19_UCH"/>
</dbReference>
<dbReference type="EMBL" id="CAJOAY010000543">
    <property type="protein sequence ID" value="CAF3688562.1"/>
    <property type="molecule type" value="Genomic_DNA"/>
</dbReference>